<keyword evidence="1" id="KW-1185">Reference proteome</keyword>
<dbReference type="Proteomes" id="UP001652660">
    <property type="component" value="Chromosome 4e"/>
</dbReference>
<protein>
    <recommendedName>
        <fullName evidence="3">Reverse transcriptase domain-containing protein</fullName>
    </recommendedName>
</protein>
<dbReference type="RefSeq" id="XP_071902709.1">
    <property type="nucleotide sequence ID" value="XM_072046608.1"/>
</dbReference>
<evidence type="ECO:0000313" key="1">
    <source>
        <dbReference type="Proteomes" id="UP001652660"/>
    </source>
</evidence>
<name>A0ABM4U606_COFAR</name>
<proteinExistence type="predicted"/>
<reference evidence="2" key="1">
    <citation type="submission" date="2025-08" db="UniProtKB">
        <authorList>
            <consortium name="RefSeq"/>
        </authorList>
    </citation>
    <scope>IDENTIFICATION</scope>
    <source>
        <tissue evidence="2">Leaves</tissue>
    </source>
</reference>
<dbReference type="PANTHER" id="PTHR33116">
    <property type="entry name" value="REVERSE TRANSCRIPTASE ZINC-BINDING DOMAIN-CONTAINING PROTEIN-RELATED-RELATED"/>
    <property type="match status" value="1"/>
</dbReference>
<organism evidence="1 2">
    <name type="scientific">Coffea arabica</name>
    <name type="common">Arabian coffee</name>
    <dbReference type="NCBI Taxonomy" id="13443"/>
    <lineage>
        <taxon>Eukaryota</taxon>
        <taxon>Viridiplantae</taxon>
        <taxon>Streptophyta</taxon>
        <taxon>Embryophyta</taxon>
        <taxon>Tracheophyta</taxon>
        <taxon>Spermatophyta</taxon>
        <taxon>Magnoliopsida</taxon>
        <taxon>eudicotyledons</taxon>
        <taxon>Gunneridae</taxon>
        <taxon>Pentapetalae</taxon>
        <taxon>asterids</taxon>
        <taxon>lamiids</taxon>
        <taxon>Gentianales</taxon>
        <taxon>Rubiaceae</taxon>
        <taxon>Ixoroideae</taxon>
        <taxon>Gardenieae complex</taxon>
        <taxon>Bertiereae - Coffeeae clade</taxon>
        <taxon>Coffeeae</taxon>
        <taxon>Coffea</taxon>
    </lineage>
</organism>
<gene>
    <name evidence="2" type="primary">LOC140005600</name>
</gene>
<sequence>MVELRPRGAVSLSSVRGEAAKGLRFEDLRAMQVQLTRRLEQASRPEQRGQNPTAISALEVLLIDSRGNNKEAEGFSRPTNADMCKNFDFVGAYVGGRAVRLCETVCRVYIGSLLCGRIRSPTGQWLTAVEDIKSSAASFFETLFNSDRDTDRHPVLPFTLPSVSREDNESLLALPSLDEVRDVMFSISSDSAPGPDGFGSDFYQACWGIIKEELGAVVQDYFKGGWLPKAVTSTSIVLIPKIAGASRWQDFRPISLCNVSSKIQQAGGLNVPYLAFADDVIVFTRLSRETLEAVGGFFKQYQQYFGQKINAAKSCFVCPSRVTEVQVSLVSNILGFQRQSLPLVYLGVPISHGSCSSFVFDGIIAKVRARVCHWSTRLLSTGEKLILIKHVLNSMPMYLLQVLKPPKVVIVALGKIFNALLWDKAHDSKRIHWASWERLCFPTEKGGLGVRSLNDMVTAFSYKLWWRLRQQGSIWSDFMYSKYIGDHHPLRAEVARLKAEYTREG</sequence>
<evidence type="ECO:0008006" key="3">
    <source>
        <dbReference type="Google" id="ProtNLM"/>
    </source>
</evidence>
<dbReference type="GeneID" id="140005600"/>
<evidence type="ECO:0000313" key="2">
    <source>
        <dbReference type="RefSeq" id="XP_071902709.1"/>
    </source>
</evidence>
<accession>A0ABM4U606</accession>
<dbReference type="PANTHER" id="PTHR33116:SF80">
    <property type="entry name" value="REVERSE TRANSCRIPTASE ZINC-BINDING DOMAIN-CONTAINING PROTEIN"/>
    <property type="match status" value="1"/>
</dbReference>